<evidence type="ECO:0000256" key="1">
    <source>
        <dbReference type="SAM" id="MobiDB-lite"/>
    </source>
</evidence>
<gene>
    <name evidence="2" type="ORF">H9873_09515</name>
</gene>
<comment type="caution">
    <text evidence="2">The sequence shown here is derived from an EMBL/GenBank/DDBJ whole genome shotgun (WGS) entry which is preliminary data.</text>
</comment>
<dbReference type="AlphaFoldDB" id="A0A9D1RCG9"/>
<reference evidence="2" key="2">
    <citation type="submission" date="2021-04" db="EMBL/GenBank/DDBJ databases">
        <authorList>
            <person name="Gilroy R."/>
        </authorList>
    </citation>
    <scope>NUCLEOTIDE SEQUENCE</scope>
    <source>
        <strain evidence="2">ChiSxjej1B13-11762</strain>
    </source>
</reference>
<reference evidence="2" key="1">
    <citation type="journal article" date="2021" name="PeerJ">
        <title>Extensive microbial diversity within the chicken gut microbiome revealed by metagenomics and culture.</title>
        <authorList>
            <person name="Gilroy R."/>
            <person name="Ravi A."/>
            <person name="Getino M."/>
            <person name="Pursley I."/>
            <person name="Horton D.L."/>
            <person name="Alikhan N.F."/>
            <person name="Baker D."/>
            <person name="Gharbi K."/>
            <person name="Hall N."/>
            <person name="Watson M."/>
            <person name="Adriaenssens E.M."/>
            <person name="Foster-Nyarko E."/>
            <person name="Jarju S."/>
            <person name="Secka A."/>
            <person name="Antonio M."/>
            <person name="Oren A."/>
            <person name="Chaudhuri R.R."/>
            <person name="La Ragione R."/>
            <person name="Hildebrand F."/>
            <person name="Pallen M.J."/>
        </authorList>
    </citation>
    <scope>NUCLEOTIDE SEQUENCE</scope>
    <source>
        <strain evidence="2">ChiSxjej1B13-11762</strain>
    </source>
</reference>
<dbReference type="Proteomes" id="UP000824263">
    <property type="component" value="Unassembled WGS sequence"/>
</dbReference>
<protein>
    <submittedName>
        <fullName evidence="2">Uncharacterized protein</fullName>
    </submittedName>
</protein>
<proteinExistence type="predicted"/>
<evidence type="ECO:0000313" key="2">
    <source>
        <dbReference type="EMBL" id="HIW84548.1"/>
    </source>
</evidence>
<organism evidence="2 3">
    <name type="scientific">Candidatus Dorea gallistercoris</name>
    <dbReference type="NCBI Taxonomy" id="2838542"/>
    <lineage>
        <taxon>Bacteria</taxon>
        <taxon>Bacillati</taxon>
        <taxon>Bacillota</taxon>
        <taxon>Clostridia</taxon>
        <taxon>Lachnospirales</taxon>
        <taxon>Lachnospiraceae</taxon>
        <taxon>Dorea</taxon>
    </lineage>
</organism>
<dbReference type="EMBL" id="DXGF01000165">
    <property type="protein sequence ID" value="HIW84548.1"/>
    <property type="molecule type" value="Genomic_DNA"/>
</dbReference>
<name>A0A9D1RCG9_9FIRM</name>
<feature type="region of interest" description="Disordered" evidence="1">
    <location>
        <begin position="1"/>
        <end position="22"/>
    </location>
</feature>
<evidence type="ECO:0000313" key="3">
    <source>
        <dbReference type="Proteomes" id="UP000824263"/>
    </source>
</evidence>
<sequence>MRSWYEQSIEEAGKGKGESGPFEESNDFFSGLYWLEQVPKDYLICDEALLPPESLRFFYVDENWVTALIAGALSAGRNCRMDFHQERAWQKEIWESLCPARGKKKEQEKRTGFLLRSSLLKCWPQTEFHCYPDETGTGRELQILRSAQLGEDTRLFLTDGVIRRVEFVEPTDGLSFGFTVDEKGNLKLPFYPLPPVEMITEGAVFERRPGDGPFLSVPFRTGGAKGVVDIQGLARELAQALGTGGEARDISALEMAAELLMTPLKYTLRGGML</sequence>
<accession>A0A9D1RCG9</accession>